<feature type="transmembrane region" description="Helical" evidence="8">
    <location>
        <begin position="646"/>
        <end position="664"/>
    </location>
</feature>
<dbReference type="GO" id="GO:0022857">
    <property type="term" value="F:transmembrane transporter activity"/>
    <property type="evidence" value="ECO:0007669"/>
    <property type="project" value="InterPro"/>
</dbReference>
<feature type="transmembrane region" description="Helical" evidence="8">
    <location>
        <begin position="67"/>
        <end position="88"/>
    </location>
</feature>
<dbReference type="InterPro" id="IPR037294">
    <property type="entry name" value="ABC_BtuC-like"/>
</dbReference>
<evidence type="ECO:0000256" key="7">
    <source>
        <dbReference type="ARBA" id="ARBA00023136"/>
    </source>
</evidence>
<evidence type="ECO:0000256" key="8">
    <source>
        <dbReference type="SAM" id="Phobius"/>
    </source>
</evidence>
<feature type="transmembrane region" description="Helical" evidence="8">
    <location>
        <begin position="154"/>
        <end position="178"/>
    </location>
</feature>
<feature type="transmembrane region" description="Helical" evidence="8">
    <location>
        <begin position="456"/>
        <end position="474"/>
    </location>
</feature>
<evidence type="ECO:0000256" key="6">
    <source>
        <dbReference type="ARBA" id="ARBA00022989"/>
    </source>
</evidence>
<keyword evidence="5 8" id="KW-0812">Transmembrane</keyword>
<evidence type="ECO:0000256" key="1">
    <source>
        <dbReference type="ARBA" id="ARBA00004651"/>
    </source>
</evidence>
<feature type="transmembrane region" description="Helical" evidence="8">
    <location>
        <begin position="199"/>
        <end position="219"/>
    </location>
</feature>
<dbReference type="Pfam" id="PF01032">
    <property type="entry name" value="FecCD"/>
    <property type="match status" value="2"/>
</dbReference>
<feature type="transmembrane region" description="Helical" evidence="8">
    <location>
        <begin position="130"/>
        <end position="148"/>
    </location>
</feature>
<evidence type="ECO:0000313" key="9">
    <source>
        <dbReference type="EMBL" id="NGO55726.1"/>
    </source>
</evidence>
<dbReference type="Proteomes" id="UP001642900">
    <property type="component" value="Unassembled WGS sequence"/>
</dbReference>
<dbReference type="SUPFAM" id="SSF81345">
    <property type="entry name" value="ABC transporter involved in vitamin B12 uptake, BtuC"/>
    <property type="match status" value="2"/>
</dbReference>
<keyword evidence="4" id="KW-1003">Cell membrane</keyword>
<evidence type="ECO:0000256" key="3">
    <source>
        <dbReference type="ARBA" id="ARBA00022448"/>
    </source>
</evidence>
<feature type="transmembrane region" description="Helical" evidence="8">
    <location>
        <begin position="400"/>
        <end position="419"/>
    </location>
</feature>
<evidence type="ECO:0000313" key="10">
    <source>
        <dbReference type="Proteomes" id="UP001642900"/>
    </source>
</evidence>
<dbReference type="PANTHER" id="PTHR30472">
    <property type="entry name" value="FERRIC ENTEROBACTIN TRANSPORT SYSTEM PERMEASE PROTEIN"/>
    <property type="match status" value="1"/>
</dbReference>
<keyword evidence="6 8" id="KW-1133">Transmembrane helix</keyword>
<feature type="transmembrane region" description="Helical" evidence="8">
    <location>
        <begin position="314"/>
        <end position="333"/>
    </location>
</feature>
<dbReference type="GO" id="GO:0005886">
    <property type="term" value="C:plasma membrane"/>
    <property type="evidence" value="ECO:0007669"/>
    <property type="project" value="UniProtKB-SubCell"/>
</dbReference>
<dbReference type="NCBIfam" id="NF007866">
    <property type="entry name" value="PRK10577.1-2"/>
    <property type="match status" value="1"/>
</dbReference>
<gene>
    <name evidence="9" type="primary">fhuB</name>
    <name evidence="9" type="ORF">G6N73_32705</name>
</gene>
<keyword evidence="7 8" id="KW-0472">Membrane</keyword>
<comment type="subcellular location">
    <subcellularLocation>
        <location evidence="1">Cell membrane</location>
        <topology evidence="1">Multi-pass membrane protein</topology>
    </subcellularLocation>
</comment>
<dbReference type="PANTHER" id="PTHR30472:SF37">
    <property type="entry name" value="FE(3+) DICITRATE TRANSPORT SYSTEM PERMEASE PROTEIN FECD-RELATED"/>
    <property type="match status" value="1"/>
</dbReference>
<feature type="transmembrane region" description="Helical" evidence="8">
    <location>
        <begin position="244"/>
        <end position="275"/>
    </location>
</feature>
<feature type="transmembrane region" description="Helical" evidence="8">
    <location>
        <begin position="486"/>
        <end position="508"/>
    </location>
</feature>
<evidence type="ECO:0000256" key="5">
    <source>
        <dbReference type="ARBA" id="ARBA00022692"/>
    </source>
</evidence>
<name>A0A6G4WNE9_9HYPH</name>
<comment type="caution">
    <text evidence="9">The sequence shown here is derived from an EMBL/GenBank/DDBJ whole genome shotgun (WGS) entry which is preliminary data.</text>
</comment>
<dbReference type="InterPro" id="IPR000522">
    <property type="entry name" value="ABC_transptr_permease_BtuC"/>
</dbReference>
<dbReference type="AlphaFoldDB" id="A0A6G4WNE9"/>
<feature type="transmembrane region" description="Helical" evidence="8">
    <location>
        <begin position="574"/>
        <end position="601"/>
    </location>
</feature>
<proteinExistence type="inferred from homology"/>
<keyword evidence="10" id="KW-1185">Reference proteome</keyword>
<feature type="transmembrane region" description="Helical" evidence="8">
    <location>
        <begin position="354"/>
        <end position="380"/>
    </location>
</feature>
<dbReference type="Gene3D" id="1.10.3470.10">
    <property type="entry name" value="ABC transporter involved in vitamin B12 uptake, BtuC"/>
    <property type="match status" value="2"/>
</dbReference>
<accession>A0A6G4WNE9</accession>
<evidence type="ECO:0000256" key="4">
    <source>
        <dbReference type="ARBA" id="ARBA00022475"/>
    </source>
</evidence>
<dbReference type="CDD" id="cd06550">
    <property type="entry name" value="TM_ABC_iron-siderophores_like"/>
    <property type="match status" value="1"/>
</dbReference>
<sequence length="667" mass="69736">MQFTADHRARFMGSGWMLAALVGVPAVLAAYLTVSGLLRLLPADMWSQALGVTDFADPRQLLYRHAFLPRLAISLLAGAALGLAGTLLQQVLRNPLAEPTTIGTNAGATVALTVATLYAPWTLEQGREWVALAGGALSTLMVLALAQGRSFSPVAIIISGLVVSLTCSSASALLMAANREYSEELFIWQSGSLIQNGDAVAFEFAPWLMAAGIAAFLLLRPLRLLDLSDEGAASLGTKPVVTRLAGMTVAVTLSSMVVAAVGVISFVALAAPALVRLAGARTLRQRMIWAPLAGASLLWLTDRLVQVMPFPSEIPAGVATAFLGAPLLFLLLPKLRTIPDRDGAMLSSVRRRSGWAYLLPGLVAMALVLCAALVVGRGAAGWHVASASELADLLPLRAPRVAVALSAGMMLGVVGMLMQRMTGNPMAAPEVLGISGGASLGILLLFVATSDVNRPVMIAAGLVGALVSLAMISQTGRRQALAHDRLLLTGVAVATMASAFSAVMLASGDPRLDTLIAWLSGSTYRATAADAIIAAVTATVLLAIMPLTIRWLEILPLGEAASRGLGLGLDRVRIVLLVLASVPTTIATLVIGPLSFVGLMAPHMARMLGFQRALPQLFGSAILGGMILVSADWAGRMLIFPWQIPAGLLAALVGGPYFMVLMWQRRR</sequence>
<feature type="transmembrane region" description="Helical" evidence="8">
    <location>
        <begin position="100"/>
        <end position="118"/>
    </location>
</feature>
<dbReference type="GO" id="GO:0033214">
    <property type="term" value="P:siderophore-iron import into cell"/>
    <property type="evidence" value="ECO:0007669"/>
    <property type="project" value="TreeGrafter"/>
</dbReference>
<organism evidence="9 10">
    <name type="scientific">Allomesorhizobium camelthorni</name>
    <dbReference type="NCBI Taxonomy" id="475069"/>
    <lineage>
        <taxon>Bacteria</taxon>
        <taxon>Pseudomonadati</taxon>
        <taxon>Pseudomonadota</taxon>
        <taxon>Alphaproteobacteria</taxon>
        <taxon>Hyphomicrobiales</taxon>
        <taxon>Phyllobacteriaceae</taxon>
        <taxon>Allomesorhizobium</taxon>
    </lineage>
</organism>
<evidence type="ECO:0000256" key="2">
    <source>
        <dbReference type="ARBA" id="ARBA00007935"/>
    </source>
</evidence>
<feature type="transmembrane region" description="Helical" evidence="8">
    <location>
        <begin position="528"/>
        <end position="553"/>
    </location>
</feature>
<reference evidence="9 10" key="1">
    <citation type="submission" date="2020-02" db="EMBL/GenBank/DDBJ databases">
        <title>Genome sequence of strain CCNWXJ40-4.</title>
        <authorList>
            <person name="Gao J."/>
            <person name="Sun J."/>
        </authorList>
    </citation>
    <scope>NUCLEOTIDE SEQUENCE [LARGE SCALE GENOMIC DNA]</scope>
    <source>
        <strain evidence="9 10">CCNWXJ 40-4</strain>
    </source>
</reference>
<comment type="similarity">
    <text evidence="2">Belongs to the binding-protein-dependent transport system permease family. FecCD subfamily.</text>
</comment>
<dbReference type="EMBL" id="JAAKZF010000125">
    <property type="protein sequence ID" value="NGO55726.1"/>
    <property type="molecule type" value="Genomic_DNA"/>
</dbReference>
<feature type="transmembrane region" description="Helical" evidence="8">
    <location>
        <begin position="431"/>
        <end position="450"/>
    </location>
</feature>
<feature type="transmembrane region" description="Helical" evidence="8">
    <location>
        <begin position="16"/>
        <end position="38"/>
    </location>
</feature>
<keyword evidence="3" id="KW-0813">Transport</keyword>
<protein>
    <submittedName>
        <fullName evidence="9">Fe(3+)-hydroxamate ABC transporter permease FhuB</fullName>
    </submittedName>
</protein>